<evidence type="ECO:0000313" key="2">
    <source>
        <dbReference type="Proteomes" id="UP001148737"/>
    </source>
</evidence>
<protein>
    <submittedName>
        <fullName evidence="1">Uncharacterized protein</fullName>
    </submittedName>
</protein>
<comment type="caution">
    <text evidence="1">The sequence shown here is derived from an EMBL/GenBank/DDBJ whole genome shotgun (WGS) entry which is preliminary data.</text>
</comment>
<gene>
    <name evidence="1" type="ORF">NLG97_g7149</name>
</gene>
<dbReference type="EMBL" id="JANAKD010001053">
    <property type="protein sequence ID" value="KAJ3484076.1"/>
    <property type="molecule type" value="Genomic_DNA"/>
</dbReference>
<sequence>MKASTLFCVVAGITVSAYTDEEVDLIAPDLDAIPSCGFYCFQTTAKDTGCKDENDVACICNNLDTFVNNVYPCECTYCSLSDVARSNTEFALQHLCRDLQDRPDLVPLAASLIAGNVSTAAAETTRTEDICAKETEVPSASFSIPVSGAPVKTTSASPSGTTATATNTGSSSTHAAGSSHGLPSATPSGTTPSSATPSNHGTPVSNGAMKAAPVLGLAAIVAGLVF</sequence>
<dbReference type="Proteomes" id="UP001148737">
    <property type="component" value="Unassembled WGS sequence"/>
</dbReference>
<name>A0ACC1QPG5_9HYPO</name>
<proteinExistence type="predicted"/>
<keyword evidence="2" id="KW-1185">Reference proteome</keyword>
<accession>A0ACC1QPG5</accession>
<reference evidence="1" key="1">
    <citation type="submission" date="2022-07" db="EMBL/GenBank/DDBJ databases">
        <title>Genome Sequence of Lecanicillium saksenae.</title>
        <authorList>
            <person name="Buettner E."/>
        </authorList>
    </citation>
    <scope>NUCLEOTIDE SEQUENCE</scope>
    <source>
        <strain evidence="1">VT-O1</strain>
    </source>
</reference>
<evidence type="ECO:0000313" key="1">
    <source>
        <dbReference type="EMBL" id="KAJ3484076.1"/>
    </source>
</evidence>
<organism evidence="1 2">
    <name type="scientific">Lecanicillium saksenae</name>
    <dbReference type="NCBI Taxonomy" id="468837"/>
    <lineage>
        <taxon>Eukaryota</taxon>
        <taxon>Fungi</taxon>
        <taxon>Dikarya</taxon>
        <taxon>Ascomycota</taxon>
        <taxon>Pezizomycotina</taxon>
        <taxon>Sordariomycetes</taxon>
        <taxon>Hypocreomycetidae</taxon>
        <taxon>Hypocreales</taxon>
        <taxon>Cordycipitaceae</taxon>
        <taxon>Lecanicillium</taxon>
    </lineage>
</organism>